<organism evidence="1 2">
    <name type="scientific">Rotaria sordida</name>
    <dbReference type="NCBI Taxonomy" id="392033"/>
    <lineage>
        <taxon>Eukaryota</taxon>
        <taxon>Metazoa</taxon>
        <taxon>Spiralia</taxon>
        <taxon>Gnathifera</taxon>
        <taxon>Rotifera</taxon>
        <taxon>Eurotatoria</taxon>
        <taxon>Bdelloidea</taxon>
        <taxon>Philodinida</taxon>
        <taxon>Philodinidae</taxon>
        <taxon>Rotaria</taxon>
    </lineage>
</organism>
<dbReference type="Gene3D" id="3.10.10.10">
    <property type="entry name" value="HIV Type 1 Reverse Transcriptase, subunit A, domain 1"/>
    <property type="match status" value="1"/>
</dbReference>
<dbReference type="SUPFAM" id="SSF56672">
    <property type="entry name" value="DNA/RNA polymerases"/>
    <property type="match status" value="1"/>
</dbReference>
<feature type="non-terminal residue" evidence="1">
    <location>
        <position position="155"/>
    </location>
</feature>
<proteinExistence type="predicted"/>
<comment type="caution">
    <text evidence="1">The sequence shown here is derived from an EMBL/GenBank/DDBJ whole genome shotgun (WGS) entry which is preliminary data.</text>
</comment>
<dbReference type="EMBL" id="CAJOAX010054418">
    <property type="protein sequence ID" value="CAF4323780.1"/>
    <property type="molecule type" value="Genomic_DNA"/>
</dbReference>
<sequence>MDYIIKYKLIINTVNRTISIGVKDYRLAIPIDNSGKIIFETIPTSKPISIGISIMQTKLLDTHIDRLVEHINDHDQQYQVKQILIRYGKLFDTKKSTIAFNVKSHEIKTIDHPPPTSKAYYSTPQKQEAMYKIIQELLQSGLIRQSYSNYAAPGM</sequence>
<evidence type="ECO:0000313" key="1">
    <source>
        <dbReference type="EMBL" id="CAF4323780.1"/>
    </source>
</evidence>
<dbReference type="InterPro" id="IPR043502">
    <property type="entry name" value="DNA/RNA_pol_sf"/>
</dbReference>
<dbReference type="Proteomes" id="UP000663823">
    <property type="component" value="Unassembled WGS sequence"/>
</dbReference>
<protein>
    <submittedName>
        <fullName evidence="1">Uncharacterized protein</fullName>
    </submittedName>
</protein>
<gene>
    <name evidence="1" type="ORF">OTI717_LOCUS42742</name>
</gene>
<evidence type="ECO:0000313" key="2">
    <source>
        <dbReference type="Proteomes" id="UP000663823"/>
    </source>
</evidence>
<dbReference type="AlphaFoldDB" id="A0A820JFA2"/>
<accession>A0A820JFA2</accession>
<reference evidence="1" key="1">
    <citation type="submission" date="2021-02" db="EMBL/GenBank/DDBJ databases">
        <authorList>
            <person name="Nowell W R."/>
        </authorList>
    </citation>
    <scope>NUCLEOTIDE SEQUENCE</scope>
</reference>
<name>A0A820JFA2_9BILA</name>